<dbReference type="Gene3D" id="3.40.50.2000">
    <property type="entry name" value="Glycogen Phosphorylase B"/>
    <property type="match status" value="1"/>
</dbReference>
<feature type="binding site" evidence="2">
    <location>
        <position position="289"/>
    </location>
    <ligand>
        <name>substrate</name>
    </ligand>
</feature>
<dbReference type="AlphaFoldDB" id="A0A1E3UJM1"/>
<feature type="binding site" evidence="2">
    <location>
        <position position="188"/>
    </location>
    <ligand>
        <name>substrate</name>
    </ligand>
</feature>
<feature type="active site" description="Proton acceptor" evidence="1">
    <location>
        <position position="51"/>
    </location>
</feature>
<dbReference type="Pfam" id="PF04101">
    <property type="entry name" value="Glyco_tran_28_C"/>
    <property type="match status" value="1"/>
</dbReference>
<reference evidence="4 5" key="1">
    <citation type="submission" date="2016-08" db="EMBL/GenBank/DDBJ databases">
        <authorList>
            <person name="Seilhamer J.J."/>
        </authorList>
    </citation>
    <scope>NUCLEOTIDE SEQUENCE [LARGE SCALE GENOMIC DNA]</scope>
    <source>
        <strain evidence="4 5">NML150140-1</strain>
    </source>
</reference>
<evidence type="ECO:0000313" key="4">
    <source>
        <dbReference type="EMBL" id="ODR52604.1"/>
    </source>
</evidence>
<dbReference type="PANTHER" id="PTHR21015">
    <property type="entry name" value="UDP-N-ACETYLGLUCOSAMINE--N-ACETYLMURAMYL-(PENTAPEPTIDE) PYROPHOSPHORYL-UNDECAPRENOL N-ACETYLGLUCOSAMINE TRANSFERASE 1"/>
    <property type="match status" value="1"/>
</dbReference>
<organism evidence="4 5">
    <name type="scientific">Eisenbergiella tayi</name>
    <dbReference type="NCBI Taxonomy" id="1432052"/>
    <lineage>
        <taxon>Bacteria</taxon>
        <taxon>Bacillati</taxon>
        <taxon>Bacillota</taxon>
        <taxon>Clostridia</taxon>
        <taxon>Lachnospirales</taxon>
        <taxon>Lachnospiraceae</taxon>
        <taxon>Eisenbergiella</taxon>
    </lineage>
</organism>
<dbReference type="NCBIfam" id="TIGR03590">
    <property type="entry name" value="PseG"/>
    <property type="match status" value="1"/>
</dbReference>
<gene>
    <name evidence="4" type="ORF">BEI59_11350</name>
</gene>
<protein>
    <submittedName>
        <fullName evidence="4">UDP-2,4-diacetamido-2,4, 6-trideoxy-beta-L-altropyranose hydrolase</fullName>
    </submittedName>
</protein>
<accession>A0A1E3UJM1</accession>
<dbReference type="InterPro" id="IPR007235">
    <property type="entry name" value="Glyco_trans_28_C"/>
</dbReference>
<evidence type="ECO:0000256" key="1">
    <source>
        <dbReference type="PIRSR" id="PIRSR620023-1"/>
    </source>
</evidence>
<dbReference type="Proteomes" id="UP000094271">
    <property type="component" value="Unassembled WGS sequence"/>
</dbReference>
<dbReference type="EMBL" id="MEHA01000006">
    <property type="protein sequence ID" value="ODR52604.1"/>
    <property type="molecule type" value="Genomic_DNA"/>
</dbReference>
<sequence length="379" mass="42130">MKIKAAALFLLYLFLCKRYNKHKIIKGRGAMNTEKSILIRTDGNKDIAAGHLMRCLSIAQALHEKKVPVFFATADETSAGLLRTFFGPGEDYPIFILHSDYRKPDSETDSLISLFSQFHIGCLLVDSYFVTPSYLETLSEVTKTAYIDDLYSFDYPVDLLINYDAVIPENFYQQARCRLLGLSYTPLRKQFSRLQPTVRPEAKEILISTGGTDPCHAAESLLSQLIDSEESRDWCFHVLAGPMHSDRKSLEQMALSHPGLRLYEHVAQMAELMQRCDLAVSAAGTTLFELCAAGTPAVSFTMADNQFTTAVQMEAGAGIPCAGDVRTAKDFTSGLCRILYGLASDYEKRKALSSSMHRLIDGNGAGRIADELIRLLYSD</sequence>
<keyword evidence="4" id="KW-0378">Hydrolase</keyword>
<evidence type="ECO:0000256" key="2">
    <source>
        <dbReference type="PIRSR" id="PIRSR620023-2"/>
    </source>
</evidence>
<evidence type="ECO:0000259" key="3">
    <source>
        <dbReference type="Pfam" id="PF04101"/>
    </source>
</evidence>
<name>A0A1E3UJM1_9FIRM</name>
<dbReference type="GO" id="GO:0016787">
    <property type="term" value="F:hydrolase activity"/>
    <property type="evidence" value="ECO:0007669"/>
    <property type="project" value="UniProtKB-KW"/>
</dbReference>
<evidence type="ECO:0000313" key="5">
    <source>
        <dbReference type="Proteomes" id="UP000094271"/>
    </source>
</evidence>
<comment type="caution">
    <text evidence="4">The sequence shown here is derived from an EMBL/GenBank/DDBJ whole genome shotgun (WGS) entry which is preliminary data.</text>
</comment>
<dbReference type="InterPro" id="IPR020023">
    <property type="entry name" value="PseG"/>
</dbReference>
<dbReference type="GO" id="GO:0016758">
    <property type="term" value="F:hexosyltransferase activity"/>
    <property type="evidence" value="ECO:0007669"/>
    <property type="project" value="InterPro"/>
</dbReference>
<feature type="domain" description="Glycosyl transferase family 28 C-terminal" evidence="3">
    <location>
        <begin position="210"/>
        <end position="306"/>
    </location>
</feature>
<dbReference type="PANTHER" id="PTHR21015:SF22">
    <property type="entry name" value="GLYCOSYLTRANSFERASE"/>
    <property type="match status" value="1"/>
</dbReference>
<dbReference type="SUPFAM" id="SSF53756">
    <property type="entry name" value="UDP-Glycosyltransferase/glycogen phosphorylase"/>
    <property type="match status" value="1"/>
</dbReference>
<dbReference type="OrthoDB" id="9805604at2"/>
<proteinExistence type="predicted"/>
<dbReference type="Gene3D" id="3.40.50.11190">
    <property type="match status" value="1"/>
</dbReference>